<proteinExistence type="predicted"/>
<evidence type="ECO:0000256" key="1">
    <source>
        <dbReference type="SAM" id="MobiDB-lite"/>
    </source>
</evidence>
<keyword evidence="3" id="KW-1185">Reference proteome</keyword>
<feature type="region of interest" description="Disordered" evidence="1">
    <location>
        <begin position="1"/>
        <end position="101"/>
    </location>
</feature>
<dbReference type="Proteomes" id="UP001314169">
    <property type="component" value="Chromosome 15"/>
</dbReference>
<sequence>MLARPGPSSPASPVVRTEPAAASGSERSSAGCGGGGGGSEAGGAGPVERRPPLAAPLRALHKEGSPRRPGCRRGARGGRSGLEARRAAVRASGAGLGTGES</sequence>
<name>A0ABN9ZJA9_PIPNA</name>
<accession>A0ABN9ZJA9</accession>
<organism evidence="2 3">
    <name type="scientific">Pipistrellus nathusii</name>
    <name type="common">Nathusius' pipistrelle</name>
    <dbReference type="NCBI Taxonomy" id="59473"/>
    <lineage>
        <taxon>Eukaryota</taxon>
        <taxon>Metazoa</taxon>
        <taxon>Chordata</taxon>
        <taxon>Craniata</taxon>
        <taxon>Vertebrata</taxon>
        <taxon>Euteleostomi</taxon>
        <taxon>Mammalia</taxon>
        <taxon>Eutheria</taxon>
        <taxon>Laurasiatheria</taxon>
        <taxon>Chiroptera</taxon>
        <taxon>Yangochiroptera</taxon>
        <taxon>Vespertilionidae</taxon>
        <taxon>Pipistrellus</taxon>
    </lineage>
</organism>
<gene>
    <name evidence="2" type="ORF">MPIPNATIZW_LOCUS5117</name>
</gene>
<feature type="compositionally biased region" description="Gly residues" evidence="1">
    <location>
        <begin position="31"/>
        <end position="45"/>
    </location>
</feature>
<evidence type="ECO:0000313" key="3">
    <source>
        <dbReference type="Proteomes" id="UP001314169"/>
    </source>
</evidence>
<protein>
    <submittedName>
        <fullName evidence="2">Uncharacterized protein</fullName>
    </submittedName>
</protein>
<feature type="compositionally biased region" description="Low complexity" evidence="1">
    <location>
        <begin position="20"/>
        <end position="30"/>
    </location>
</feature>
<evidence type="ECO:0000313" key="2">
    <source>
        <dbReference type="EMBL" id="CAK6436811.1"/>
    </source>
</evidence>
<reference evidence="2" key="1">
    <citation type="submission" date="2023-12" db="EMBL/GenBank/DDBJ databases">
        <authorList>
            <person name="Brown T."/>
        </authorList>
    </citation>
    <scope>NUCLEOTIDE SEQUENCE</scope>
</reference>
<dbReference type="EMBL" id="OY882872">
    <property type="protein sequence ID" value="CAK6436811.1"/>
    <property type="molecule type" value="Genomic_DNA"/>
</dbReference>